<dbReference type="OrthoDB" id="2507096at2759"/>
<sequence length="128" mass="14482">MREIKETSGEAWIHTNHNCHQGRCAVTKTKSYRVERTEAKNKRPEVTHKSFNSYIVNAGAHYNADLHRAVTDAVWSPVTPGEWSESITQGLSVWYKRCPPKDEEMHTAEDNEAGPEPEPEDLLGVIPV</sequence>
<gene>
    <name evidence="2" type="ORF">MELLADRAFT_110116</name>
</gene>
<evidence type="ECO:0000313" key="2">
    <source>
        <dbReference type="EMBL" id="EGG02511.1"/>
    </source>
</evidence>
<evidence type="ECO:0000313" key="3">
    <source>
        <dbReference type="Proteomes" id="UP000001072"/>
    </source>
</evidence>
<keyword evidence="3" id="KW-1185">Reference proteome</keyword>
<dbReference type="RefSeq" id="XP_007414200.1">
    <property type="nucleotide sequence ID" value="XM_007414138.1"/>
</dbReference>
<proteinExistence type="predicted"/>
<protein>
    <submittedName>
        <fullName evidence="2">Uncharacterized protein</fullName>
    </submittedName>
</protein>
<dbReference type="InParanoid" id="F4RYQ5"/>
<accession>F4RYQ5</accession>
<dbReference type="HOGENOM" id="CLU_1960059_0_0_1"/>
<dbReference type="GeneID" id="18923973"/>
<feature type="compositionally biased region" description="Acidic residues" evidence="1">
    <location>
        <begin position="110"/>
        <end position="121"/>
    </location>
</feature>
<dbReference type="Proteomes" id="UP000001072">
    <property type="component" value="Unassembled WGS sequence"/>
</dbReference>
<feature type="region of interest" description="Disordered" evidence="1">
    <location>
        <begin position="102"/>
        <end position="128"/>
    </location>
</feature>
<dbReference type="KEGG" id="mlr:MELLADRAFT_110116"/>
<dbReference type="EMBL" id="GL883130">
    <property type="protein sequence ID" value="EGG02511.1"/>
    <property type="molecule type" value="Genomic_DNA"/>
</dbReference>
<organism evidence="3">
    <name type="scientific">Melampsora larici-populina (strain 98AG31 / pathotype 3-4-7)</name>
    <name type="common">Poplar leaf rust fungus</name>
    <dbReference type="NCBI Taxonomy" id="747676"/>
    <lineage>
        <taxon>Eukaryota</taxon>
        <taxon>Fungi</taxon>
        <taxon>Dikarya</taxon>
        <taxon>Basidiomycota</taxon>
        <taxon>Pucciniomycotina</taxon>
        <taxon>Pucciniomycetes</taxon>
        <taxon>Pucciniales</taxon>
        <taxon>Melampsoraceae</taxon>
        <taxon>Melampsora</taxon>
    </lineage>
</organism>
<dbReference type="VEuPathDB" id="FungiDB:MELLADRAFT_110116"/>
<evidence type="ECO:0000256" key="1">
    <source>
        <dbReference type="SAM" id="MobiDB-lite"/>
    </source>
</evidence>
<name>F4RYQ5_MELLP</name>
<reference evidence="3" key="1">
    <citation type="journal article" date="2011" name="Proc. Natl. Acad. Sci. U.S.A.">
        <title>Obligate biotrophy features unraveled by the genomic analysis of rust fungi.</title>
        <authorList>
            <person name="Duplessis S."/>
            <person name="Cuomo C.A."/>
            <person name="Lin Y.-C."/>
            <person name="Aerts A."/>
            <person name="Tisserant E."/>
            <person name="Veneault-Fourrey C."/>
            <person name="Joly D.L."/>
            <person name="Hacquard S."/>
            <person name="Amselem J."/>
            <person name="Cantarel B.L."/>
            <person name="Chiu R."/>
            <person name="Coutinho P.M."/>
            <person name="Feau N."/>
            <person name="Field M."/>
            <person name="Frey P."/>
            <person name="Gelhaye E."/>
            <person name="Goldberg J."/>
            <person name="Grabherr M.G."/>
            <person name="Kodira C.D."/>
            <person name="Kohler A."/>
            <person name="Kuees U."/>
            <person name="Lindquist E.A."/>
            <person name="Lucas S.M."/>
            <person name="Mago R."/>
            <person name="Mauceli E."/>
            <person name="Morin E."/>
            <person name="Murat C."/>
            <person name="Pangilinan J.L."/>
            <person name="Park R."/>
            <person name="Pearson M."/>
            <person name="Quesneville H."/>
            <person name="Rouhier N."/>
            <person name="Sakthikumar S."/>
            <person name="Salamov A.A."/>
            <person name="Schmutz J."/>
            <person name="Selles B."/>
            <person name="Shapiro H."/>
            <person name="Tanguay P."/>
            <person name="Tuskan G.A."/>
            <person name="Henrissat B."/>
            <person name="Van de Peer Y."/>
            <person name="Rouze P."/>
            <person name="Ellis J.G."/>
            <person name="Dodds P.N."/>
            <person name="Schein J.E."/>
            <person name="Zhong S."/>
            <person name="Hamelin R.C."/>
            <person name="Grigoriev I.V."/>
            <person name="Szabo L.J."/>
            <person name="Martin F."/>
        </authorList>
    </citation>
    <scope>NUCLEOTIDE SEQUENCE [LARGE SCALE GENOMIC DNA]</scope>
    <source>
        <strain evidence="3">98AG31 / pathotype 3-4-7</strain>
    </source>
</reference>
<dbReference type="AlphaFoldDB" id="F4RYQ5"/>